<keyword evidence="2" id="KW-0472">Membrane</keyword>
<accession>A0AAE3KH42</accession>
<keyword evidence="2" id="KW-1133">Transmembrane helix</keyword>
<proteinExistence type="predicted"/>
<reference evidence="3" key="1">
    <citation type="submission" date="2022-06" db="EMBL/GenBank/DDBJ databases">
        <title>Genomic Encyclopedia of Archaeal and Bacterial Type Strains, Phase II (KMG-II): from individual species to whole genera.</title>
        <authorList>
            <person name="Goeker M."/>
        </authorList>
    </citation>
    <scope>NUCLEOTIDE SEQUENCE</scope>
    <source>
        <strain evidence="3">DSM 43935</strain>
    </source>
</reference>
<evidence type="ECO:0000313" key="3">
    <source>
        <dbReference type="EMBL" id="MCP2166084.1"/>
    </source>
</evidence>
<evidence type="ECO:0000256" key="2">
    <source>
        <dbReference type="SAM" id="Phobius"/>
    </source>
</evidence>
<dbReference type="InterPro" id="IPR046291">
    <property type="entry name" value="DUF6328"/>
</dbReference>
<feature type="transmembrane region" description="Helical" evidence="2">
    <location>
        <begin position="97"/>
        <end position="117"/>
    </location>
</feature>
<dbReference type="RefSeq" id="WP_253771603.1">
    <property type="nucleotide sequence ID" value="NZ_JAMTCK010000006.1"/>
</dbReference>
<comment type="caution">
    <text evidence="3">The sequence shown here is derived from an EMBL/GenBank/DDBJ whole genome shotgun (WGS) entry which is preliminary data.</text>
</comment>
<dbReference type="Proteomes" id="UP001206128">
    <property type="component" value="Unassembled WGS sequence"/>
</dbReference>
<feature type="region of interest" description="Disordered" evidence="1">
    <location>
        <begin position="155"/>
        <end position="174"/>
    </location>
</feature>
<protein>
    <submittedName>
        <fullName evidence="3">Uncharacterized protein</fullName>
    </submittedName>
</protein>
<evidence type="ECO:0000313" key="4">
    <source>
        <dbReference type="Proteomes" id="UP001206128"/>
    </source>
</evidence>
<dbReference type="AlphaFoldDB" id="A0AAE3KH42"/>
<feature type="transmembrane region" description="Helical" evidence="2">
    <location>
        <begin position="55"/>
        <end position="77"/>
    </location>
</feature>
<feature type="transmembrane region" description="Helical" evidence="2">
    <location>
        <begin position="21"/>
        <end position="43"/>
    </location>
</feature>
<keyword evidence="2" id="KW-0812">Transmembrane</keyword>
<evidence type="ECO:0000256" key="1">
    <source>
        <dbReference type="SAM" id="MobiDB-lite"/>
    </source>
</evidence>
<dbReference type="Pfam" id="PF19853">
    <property type="entry name" value="DUF6328"/>
    <property type="match status" value="1"/>
</dbReference>
<keyword evidence="4" id="KW-1185">Reference proteome</keyword>
<feature type="transmembrane region" description="Helical" evidence="2">
    <location>
        <begin position="123"/>
        <end position="144"/>
    </location>
</feature>
<dbReference type="EMBL" id="JAMTCK010000006">
    <property type="protein sequence ID" value="MCP2166084.1"/>
    <property type="molecule type" value="Genomic_DNA"/>
</dbReference>
<organism evidence="3 4">
    <name type="scientific">Goodfellowiella coeruleoviolacea</name>
    <dbReference type="NCBI Taxonomy" id="334858"/>
    <lineage>
        <taxon>Bacteria</taxon>
        <taxon>Bacillati</taxon>
        <taxon>Actinomycetota</taxon>
        <taxon>Actinomycetes</taxon>
        <taxon>Pseudonocardiales</taxon>
        <taxon>Pseudonocardiaceae</taxon>
        <taxon>Goodfellowiella</taxon>
    </lineage>
</organism>
<gene>
    <name evidence="3" type="ORF">LX83_002943</name>
</gene>
<name>A0AAE3KH42_9PSEU</name>
<sequence length="174" mass="19154">MSRPEESEQQRLARNVSELLQELRVAQAGVQILFGFLLSVAFTDRFLRATAFERIVHLSTVVLAAAATALLTSPAAWHRLLFRLGRRDEIVDRSNRFALLGLGCLALAMTGAVLLLVDVVVGFGPALVVGALTGLLFGFLWFLLPLRARMRATAEADQPHQATDQPRKVHRRSA</sequence>